<feature type="binding site" evidence="3">
    <location>
        <position position="135"/>
    </location>
    <ligand>
        <name>Fe cation</name>
        <dbReference type="ChEBI" id="CHEBI:24875"/>
    </ligand>
</feature>
<dbReference type="NCBIfam" id="NF001159">
    <property type="entry name" value="PRK00150.1-3"/>
    <property type="match status" value="1"/>
</dbReference>
<dbReference type="KEGG" id="cfem:HCR03_14590"/>
<dbReference type="AlphaFoldDB" id="A0A7G8T8I3"/>
<comment type="similarity">
    <text evidence="1 3">Belongs to the polypeptide deformylase family.</text>
</comment>
<dbReference type="GO" id="GO:0042586">
    <property type="term" value="F:peptide deformylase activity"/>
    <property type="evidence" value="ECO:0007669"/>
    <property type="project" value="UniProtKB-UniRule"/>
</dbReference>
<dbReference type="NCBIfam" id="TIGR00079">
    <property type="entry name" value="pept_deformyl"/>
    <property type="match status" value="1"/>
</dbReference>
<dbReference type="SUPFAM" id="SSF56420">
    <property type="entry name" value="Peptide deformylase"/>
    <property type="match status" value="1"/>
</dbReference>
<keyword evidence="3" id="KW-0648">Protein biosynthesis</keyword>
<feature type="binding site" evidence="3">
    <location>
        <position position="89"/>
    </location>
    <ligand>
        <name>Fe cation</name>
        <dbReference type="ChEBI" id="CHEBI:24875"/>
    </ligand>
</feature>
<protein>
    <recommendedName>
        <fullName evidence="3">Peptide deformylase</fullName>
        <shortName evidence="3">PDF</shortName>
        <ecNumber evidence="3">3.5.1.88</ecNumber>
    </recommendedName>
    <alternativeName>
        <fullName evidence="3">Polypeptide deformylase</fullName>
    </alternativeName>
</protein>
<comment type="catalytic activity">
    <reaction evidence="3">
        <text>N-terminal N-formyl-L-methionyl-[peptide] + H2O = N-terminal L-methionyl-[peptide] + formate</text>
        <dbReference type="Rhea" id="RHEA:24420"/>
        <dbReference type="Rhea" id="RHEA-COMP:10639"/>
        <dbReference type="Rhea" id="RHEA-COMP:10640"/>
        <dbReference type="ChEBI" id="CHEBI:15377"/>
        <dbReference type="ChEBI" id="CHEBI:15740"/>
        <dbReference type="ChEBI" id="CHEBI:49298"/>
        <dbReference type="ChEBI" id="CHEBI:64731"/>
        <dbReference type="EC" id="3.5.1.88"/>
    </reaction>
</comment>
<organism evidence="4 5">
    <name type="scientific">Caproicibacter fermentans</name>
    <dbReference type="NCBI Taxonomy" id="2576756"/>
    <lineage>
        <taxon>Bacteria</taxon>
        <taxon>Bacillati</taxon>
        <taxon>Bacillota</taxon>
        <taxon>Clostridia</taxon>
        <taxon>Eubacteriales</taxon>
        <taxon>Acutalibacteraceae</taxon>
        <taxon>Caproicibacter</taxon>
    </lineage>
</organism>
<keyword evidence="3 4" id="KW-0378">Hydrolase</keyword>
<sequence length="162" mass="17984">MALRNIMNYQKDDILRKKARTVEKFDFRTRTLLEDMAETMYHSNGAGLAAPQVGVLRRAIVIDDGNGLIKLINPVIVKALGEQQEIEGCLSVPGIYGKVKRPEKVIVKALDENGRSYDLEGSGLLARALCHEIDHLDGILFIDKMIPGTIIKQSDLPEVNSK</sequence>
<reference evidence="4 5" key="1">
    <citation type="submission" date="2020-08" db="EMBL/GenBank/DDBJ databases">
        <title>The isolate Caproiciproducens sp. 7D4C2 produces n-caproate at mildly acidic conditions from hexoses: genome and rBOX comparison with related strains and chain-elongating bacteria.</title>
        <authorList>
            <person name="Esquivel-Elizondo S."/>
            <person name="Bagci C."/>
            <person name="Temovska M."/>
            <person name="Jeon B.S."/>
            <person name="Bessarab I."/>
            <person name="Williams R.B.H."/>
            <person name="Huson D.H."/>
            <person name="Angenent L.T."/>
        </authorList>
    </citation>
    <scope>NUCLEOTIDE SEQUENCE [LARGE SCALE GENOMIC DNA]</scope>
    <source>
        <strain evidence="4 5">7D4C2</strain>
    </source>
</reference>
<dbReference type="Proteomes" id="UP000515909">
    <property type="component" value="Chromosome"/>
</dbReference>
<accession>A0A7G8T8I3</accession>
<dbReference type="PIRSF" id="PIRSF004749">
    <property type="entry name" value="Pep_def"/>
    <property type="match status" value="1"/>
</dbReference>
<feature type="active site" evidence="3">
    <location>
        <position position="132"/>
    </location>
</feature>
<keyword evidence="3" id="KW-0479">Metal-binding</keyword>
<evidence type="ECO:0000256" key="3">
    <source>
        <dbReference type="HAMAP-Rule" id="MF_00163"/>
    </source>
</evidence>
<dbReference type="InterPro" id="IPR036821">
    <property type="entry name" value="Peptide_deformylase_sf"/>
</dbReference>
<name>A0A7G8T8I3_9FIRM</name>
<dbReference type="Pfam" id="PF01327">
    <property type="entry name" value="Pep_deformylase"/>
    <property type="match status" value="1"/>
</dbReference>
<dbReference type="GO" id="GO:0006412">
    <property type="term" value="P:translation"/>
    <property type="evidence" value="ECO:0007669"/>
    <property type="project" value="UniProtKB-UniRule"/>
</dbReference>
<evidence type="ECO:0000313" key="5">
    <source>
        <dbReference type="Proteomes" id="UP000515909"/>
    </source>
</evidence>
<dbReference type="HAMAP" id="MF_00163">
    <property type="entry name" value="Pep_deformylase"/>
    <property type="match status" value="1"/>
</dbReference>
<comment type="cofactor">
    <cofactor evidence="3">
        <name>Fe(2+)</name>
        <dbReference type="ChEBI" id="CHEBI:29033"/>
    </cofactor>
    <text evidence="3">Binds 1 Fe(2+) ion.</text>
</comment>
<dbReference type="EMBL" id="CP060286">
    <property type="protein sequence ID" value="QNK39924.1"/>
    <property type="molecule type" value="Genomic_DNA"/>
</dbReference>
<proteinExistence type="inferred from homology"/>
<dbReference type="InterPro" id="IPR023635">
    <property type="entry name" value="Peptide_deformylase"/>
</dbReference>
<gene>
    <name evidence="3 4" type="primary">def</name>
    <name evidence="4" type="ORF">HCR03_14590</name>
</gene>
<evidence type="ECO:0000313" key="4">
    <source>
        <dbReference type="EMBL" id="QNK39924.1"/>
    </source>
</evidence>
<keyword evidence="2 3" id="KW-0408">Iron</keyword>
<dbReference type="CDD" id="cd00487">
    <property type="entry name" value="Pep_deformylase"/>
    <property type="match status" value="1"/>
</dbReference>
<feature type="binding site" evidence="3">
    <location>
        <position position="131"/>
    </location>
    <ligand>
        <name>Fe cation</name>
        <dbReference type="ChEBI" id="CHEBI:24875"/>
    </ligand>
</feature>
<evidence type="ECO:0000256" key="1">
    <source>
        <dbReference type="ARBA" id="ARBA00010759"/>
    </source>
</evidence>
<dbReference type="Gene3D" id="3.90.45.10">
    <property type="entry name" value="Peptide deformylase"/>
    <property type="match status" value="1"/>
</dbReference>
<dbReference type="PRINTS" id="PR01576">
    <property type="entry name" value="PDEFORMYLASE"/>
</dbReference>
<comment type="function">
    <text evidence="3">Removes the formyl group from the N-terminal Met of newly synthesized proteins. Requires at least a dipeptide for an efficient rate of reaction. N-terminal L-methionine is a prerequisite for activity but the enzyme has broad specificity at other positions.</text>
</comment>
<dbReference type="GO" id="GO:0046872">
    <property type="term" value="F:metal ion binding"/>
    <property type="evidence" value="ECO:0007669"/>
    <property type="project" value="UniProtKB-KW"/>
</dbReference>
<dbReference type="PANTHER" id="PTHR10458:SF22">
    <property type="entry name" value="PEPTIDE DEFORMYLASE"/>
    <property type="match status" value="1"/>
</dbReference>
<dbReference type="EC" id="3.5.1.88" evidence="3"/>
<evidence type="ECO:0000256" key="2">
    <source>
        <dbReference type="ARBA" id="ARBA00023004"/>
    </source>
</evidence>
<dbReference type="PANTHER" id="PTHR10458">
    <property type="entry name" value="PEPTIDE DEFORMYLASE"/>
    <property type="match status" value="1"/>
</dbReference>
<dbReference type="RefSeq" id="WP_187034998.1">
    <property type="nucleotide sequence ID" value="NZ_CP060286.1"/>
</dbReference>